<gene>
    <name evidence="1" type="ORF">GCM10017771_84350</name>
</gene>
<organism evidence="1 2">
    <name type="scientific">Streptomyces capitiformicae</name>
    <dbReference type="NCBI Taxonomy" id="2014920"/>
    <lineage>
        <taxon>Bacteria</taxon>
        <taxon>Bacillati</taxon>
        <taxon>Actinomycetota</taxon>
        <taxon>Actinomycetes</taxon>
        <taxon>Kitasatosporales</taxon>
        <taxon>Streptomycetaceae</taxon>
        <taxon>Streptomyces</taxon>
    </lineage>
</organism>
<keyword evidence="2" id="KW-1185">Reference proteome</keyword>
<dbReference type="AlphaFoldDB" id="A0A919DNW6"/>
<dbReference type="EMBL" id="BNAT01000052">
    <property type="protein sequence ID" value="GHE61216.1"/>
    <property type="molecule type" value="Genomic_DNA"/>
</dbReference>
<accession>A0A919DNW6</accession>
<name>A0A919DNW6_9ACTN</name>
<protein>
    <submittedName>
        <fullName evidence="1">Uncharacterized protein</fullName>
    </submittedName>
</protein>
<dbReference type="Proteomes" id="UP000603227">
    <property type="component" value="Unassembled WGS sequence"/>
</dbReference>
<sequence>MQTGAQGHGSPGSPVVIDPGWYRSRVVIRHANTIGGGIRFGWKRPSNGRTPADHSWTDEPIDAAREALICWNA</sequence>
<evidence type="ECO:0000313" key="2">
    <source>
        <dbReference type="Proteomes" id="UP000603227"/>
    </source>
</evidence>
<comment type="caution">
    <text evidence="1">The sequence shown here is derived from an EMBL/GenBank/DDBJ whole genome shotgun (WGS) entry which is preliminary data.</text>
</comment>
<reference evidence="1" key="2">
    <citation type="submission" date="2020-09" db="EMBL/GenBank/DDBJ databases">
        <authorList>
            <person name="Sun Q."/>
            <person name="Zhou Y."/>
        </authorList>
    </citation>
    <scope>NUCLEOTIDE SEQUENCE</scope>
    <source>
        <strain evidence="1">CGMCC 4.7403</strain>
    </source>
</reference>
<reference evidence="1" key="1">
    <citation type="journal article" date="2014" name="Int. J. Syst. Evol. Microbiol.">
        <title>Complete genome sequence of Corynebacterium casei LMG S-19264T (=DSM 44701T), isolated from a smear-ripened cheese.</title>
        <authorList>
            <consortium name="US DOE Joint Genome Institute (JGI-PGF)"/>
            <person name="Walter F."/>
            <person name="Albersmeier A."/>
            <person name="Kalinowski J."/>
            <person name="Ruckert C."/>
        </authorList>
    </citation>
    <scope>NUCLEOTIDE SEQUENCE</scope>
    <source>
        <strain evidence="1">CGMCC 4.7403</strain>
    </source>
</reference>
<proteinExistence type="predicted"/>
<evidence type="ECO:0000313" key="1">
    <source>
        <dbReference type="EMBL" id="GHE61216.1"/>
    </source>
</evidence>